<keyword evidence="5 11" id="KW-0067">ATP-binding</keyword>
<evidence type="ECO:0000313" key="11">
    <source>
        <dbReference type="EMBL" id="MDT7520762.1"/>
    </source>
</evidence>
<evidence type="ECO:0000256" key="8">
    <source>
        <dbReference type="SAM" id="Phobius"/>
    </source>
</evidence>
<dbReference type="PANTHER" id="PTHR24221:SF248">
    <property type="entry name" value="ABC TRANSPORTER TRANSMEMBRANE REGION"/>
    <property type="match status" value="1"/>
</dbReference>
<evidence type="ECO:0000256" key="6">
    <source>
        <dbReference type="ARBA" id="ARBA00022989"/>
    </source>
</evidence>
<organism evidence="11 12">
    <name type="scientific">Rhodoferax potami</name>
    <dbReference type="NCBI Taxonomy" id="3068338"/>
    <lineage>
        <taxon>Bacteria</taxon>
        <taxon>Pseudomonadati</taxon>
        <taxon>Pseudomonadota</taxon>
        <taxon>Betaproteobacteria</taxon>
        <taxon>Burkholderiales</taxon>
        <taxon>Comamonadaceae</taxon>
        <taxon>Rhodoferax</taxon>
    </lineage>
</organism>
<evidence type="ECO:0000259" key="9">
    <source>
        <dbReference type="PROSITE" id="PS50893"/>
    </source>
</evidence>
<evidence type="ECO:0000256" key="5">
    <source>
        <dbReference type="ARBA" id="ARBA00022840"/>
    </source>
</evidence>
<comment type="subcellular location">
    <subcellularLocation>
        <location evidence="1">Cell membrane</location>
        <topology evidence="1">Multi-pass membrane protein</topology>
    </subcellularLocation>
</comment>
<evidence type="ECO:0000259" key="10">
    <source>
        <dbReference type="PROSITE" id="PS50929"/>
    </source>
</evidence>
<keyword evidence="12" id="KW-1185">Reference proteome</keyword>
<feature type="transmembrane region" description="Helical" evidence="8">
    <location>
        <begin position="184"/>
        <end position="206"/>
    </location>
</feature>
<evidence type="ECO:0000256" key="3">
    <source>
        <dbReference type="ARBA" id="ARBA00022692"/>
    </source>
</evidence>
<keyword evidence="6 8" id="KW-1133">Transmembrane helix</keyword>
<dbReference type="Gene3D" id="1.20.1560.10">
    <property type="entry name" value="ABC transporter type 1, transmembrane domain"/>
    <property type="match status" value="1"/>
</dbReference>
<dbReference type="InterPro" id="IPR003439">
    <property type="entry name" value="ABC_transporter-like_ATP-bd"/>
</dbReference>
<dbReference type="Pfam" id="PF00005">
    <property type="entry name" value="ABC_tran"/>
    <property type="match status" value="1"/>
</dbReference>
<dbReference type="EMBL" id="JAVBIK010000003">
    <property type="protein sequence ID" value="MDT7520762.1"/>
    <property type="molecule type" value="Genomic_DNA"/>
</dbReference>
<dbReference type="Proteomes" id="UP001321700">
    <property type="component" value="Unassembled WGS sequence"/>
</dbReference>
<evidence type="ECO:0000256" key="2">
    <source>
        <dbReference type="ARBA" id="ARBA00022475"/>
    </source>
</evidence>
<dbReference type="InterPro" id="IPR027417">
    <property type="entry name" value="P-loop_NTPase"/>
</dbReference>
<dbReference type="PANTHER" id="PTHR24221">
    <property type="entry name" value="ATP-BINDING CASSETTE SUB-FAMILY B"/>
    <property type="match status" value="1"/>
</dbReference>
<keyword evidence="2" id="KW-1003">Cell membrane</keyword>
<evidence type="ECO:0000256" key="1">
    <source>
        <dbReference type="ARBA" id="ARBA00004651"/>
    </source>
</evidence>
<dbReference type="SUPFAM" id="SSF90123">
    <property type="entry name" value="ABC transporter transmembrane region"/>
    <property type="match status" value="1"/>
</dbReference>
<dbReference type="PROSITE" id="PS50893">
    <property type="entry name" value="ABC_TRANSPORTER_2"/>
    <property type="match status" value="1"/>
</dbReference>
<protein>
    <submittedName>
        <fullName evidence="11">ATP-binding cassette domain-containing protein</fullName>
    </submittedName>
</protein>
<feature type="domain" description="ABC transporter" evidence="9">
    <location>
        <begin position="467"/>
        <end position="702"/>
    </location>
</feature>
<keyword evidence="4" id="KW-0547">Nucleotide-binding</keyword>
<feature type="transmembrane region" description="Helical" evidence="8">
    <location>
        <begin position="275"/>
        <end position="307"/>
    </location>
</feature>
<name>A0ABU3KTK0_9BURK</name>
<dbReference type="SMART" id="SM00382">
    <property type="entry name" value="AAA"/>
    <property type="match status" value="1"/>
</dbReference>
<feature type="domain" description="ABC transmembrane type-1" evidence="10">
    <location>
        <begin position="155"/>
        <end position="433"/>
    </location>
</feature>
<dbReference type="InterPro" id="IPR039421">
    <property type="entry name" value="Type_1_exporter"/>
</dbReference>
<keyword evidence="7 8" id="KW-0472">Membrane</keyword>
<dbReference type="RefSeq" id="WP_313876424.1">
    <property type="nucleotide sequence ID" value="NZ_JAVBIK010000003.1"/>
</dbReference>
<evidence type="ECO:0000313" key="12">
    <source>
        <dbReference type="Proteomes" id="UP001321700"/>
    </source>
</evidence>
<dbReference type="InterPro" id="IPR036640">
    <property type="entry name" value="ABC1_TM_sf"/>
</dbReference>
<dbReference type="InterPro" id="IPR011527">
    <property type="entry name" value="ABC1_TM_dom"/>
</dbReference>
<dbReference type="Gene3D" id="3.40.50.300">
    <property type="entry name" value="P-loop containing nucleotide triphosphate hydrolases"/>
    <property type="match status" value="1"/>
</dbReference>
<accession>A0ABU3KTK0</accession>
<comment type="caution">
    <text evidence="11">The sequence shown here is derived from an EMBL/GenBank/DDBJ whole genome shotgun (WGS) entry which is preliminary data.</text>
</comment>
<dbReference type="PROSITE" id="PS50929">
    <property type="entry name" value="ABC_TM1F"/>
    <property type="match status" value="1"/>
</dbReference>
<proteinExistence type="predicted"/>
<gene>
    <name evidence="11" type="ORF">RAE19_19175</name>
</gene>
<dbReference type="SUPFAM" id="SSF52540">
    <property type="entry name" value="P-loop containing nucleoside triphosphate hydrolases"/>
    <property type="match status" value="1"/>
</dbReference>
<dbReference type="InterPro" id="IPR003593">
    <property type="entry name" value="AAA+_ATPase"/>
</dbReference>
<keyword evidence="3 8" id="KW-0812">Transmembrane</keyword>
<dbReference type="GO" id="GO:0005524">
    <property type="term" value="F:ATP binding"/>
    <property type="evidence" value="ECO:0007669"/>
    <property type="project" value="UniProtKB-KW"/>
</dbReference>
<dbReference type="Pfam" id="PF00664">
    <property type="entry name" value="ABC_membrane"/>
    <property type="match status" value="1"/>
</dbReference>
<evidence type="ECO:0000256" key="4">
    <source>
        <dbReference type="ARBA" id="ARBA00022741"/>
    </source>
</evidence>
<sequence>MRVEEMPRELLPTLLRLYYLMQVEVDAVALTEVVSKSFTDQTMRDPTSLLSAIGNGMGFGSIRLIPKPDQTLVPLLVKLNDGSWGILRGRNSIGHWIVECIELQSNNWTLNSYSDEKSFKSFLFEKISKIDKPKSSVFRLVCEKLKENKKSVVSLLIAGLTINVLVIATSLYSMHVYDRVVPTGASSTLLVLTIGVCASIILELIVRHVRSNLFTELASDIDSALAKDVYNRFLSLRLDQLPQSVGGLASQLRGYESVRTFFTGTSSQLLTDLPFILVFAISILIIGGKLVFIPLTFLIISLVLGVVSSNESTRMAHIGYQATNQKMGLLVETVEGAETIKAGQGGWRMLSRWLKVTADSQNSEFSIKKSTEWYQHVASTFHQLSYVLIIAAGALVVGQGDLTQGGLIAVSILSGRLLSCIALIPGFISQLNQTRVAIQGIDKLWSMKDDHDGLPQPVVLQGIGGKYKLSSVEFAYGGKPVLNIPNLQIASGSKVGVIGPIGAGKTSLIRLLSGMYKPQFGKVLLDDIDISILSKPVLSMHTAFVAQDARLFAGTLKENLILGIIDPGDQFIYEVAKKTGLYDSVLMTHEKGLYQEVYEGGTGLSIGQRQLVHFTRAFMRNRSVWLLDEPTASMDSESEKRAIEALKTTIKKEDTLIVISHKLDLLMLVDRLIVIVKNQIVLDGERDLVLRHLKEQHVNISNHQ</sequence>
<reference evidence="11 12" key="1">
    <citation type="submission" date="2023-08" db="EMBL/GenBank/DDBJ databases">
        <title>Rhodoferax potami sp. nov. and Rhodoferax mekongensis sp. nov., isolated from the Mekong River in Thailand.</title>
        <authorList>
            <person name="Kitikhun S."/>
            <person name="Charoenyingcharoen P."/>
            <person name="Siriarchawattana P."/>
            <person name="Likhitrattanapisal S."/>
            <person name="Nilsakha T."/>
            <person name="Chanpet A."/>
            <person name="Rattanawaree P."/>
            <person name="Ingsriswang S."/>
        </authorList>
    </citation>
    <scope>NUCLEOTIDE SEQUENCE [LARGE SCALE GENOMIC DNA]</scope>
    <source>
        <strain evidence="11 12">TBRC 17660</strain>
    </source>
</reference>
<evidence type="ECO:0000256" key="7">
    <source>
        <dbReference type="ARBA" id="ARBA00023136"/>
    </source>
</evidence>
<feature type="transmembrane region" description="Helical" evidence="8">
    <location>
        <begin position="152"/>
        <end position="172"/>
    </location>
</feature>